<accession>A0A1A8FPL9</accession>
<reference evidence="2" key="1">
    <citation type="submission" date="2016-05" db="EMBL/GenBank/DDBJ databases">
        <authorList>
            <person name="Lavstsen T."/>
            <person name="Jespersen J.S."/>
        </authorList>
    </citation>
    <scope>NUCLEOTIDE SEQUENCE</scope>
    <source>
        <tissue evidence="2">Brain</tissue>
    </source>
</reference>
<feature type="non-terminal residue" evidence="2">
    <location>
        <position position="1"/>
    </location>
</feature>
<organism evidence="2">
    <name type="scientific">Nothobranchius korthausae</name>
    <dbReference type="NCBI Taxonomy" id="1143690"/>
    <lineage>
        <taxon>Eukaryota</taxon>
        <taxon>Metazoa</taxon>
        <taxon>Chordata</taxon>
        <taxon>Craniata</taxon>
        <taxon>Vertebrata</taxon>
        <taxon>Euteleostomi</taxon>
        <taxon>Actinopterygii</taxon>
        <taxon>Neopterygii</taxon>
        <taxon>Teleostei</taxon>
        <taxon>Neoteleostei</taxon>
        <taxon>Acanthomorphata</taxon>
        <taxon>Ovalentaria</taxon>
        <taxon>Atherinomorphae</taxon>
        <taxon>Cyprinodontiformes</taxon>
        <taxon>Nothobranchiidae</taxon>
        <taxon>Nothobranchius</taxon>
    </lineage>
</organism>
<dbReference type="AlphaFoldDB" id="A0A1A8FPL9"/>
<keyword evidence="1" id="KW-0472">Membrane</keyword>
<feature type="non-terminal residue" evidence="2">
    <location>
        <position position="74"/>
    </location>
</feature>
<dbReference type="EMBL" id="HAEB01014430">
    <property type="protein sequence ID" value="SBQ60957.1"/>
    <property type="molecule type" value="Transcribed_RNA"/>
</dbReference>
<keyword evidence="1" id="KW-0812">Transmembrane</keyword>
<proteinExistence type="predicted"/>
<feature type="transmembrane region" description="Helical" evidence="1">
    <location>
        <begin position="21"/>
        <end position="38"/>
    </location>
</feature>
<keyword evidence="1" id="KW-1133">Transmembrane helix</keyword>
<evidence type="ECO:0000313" key="2">
    <source>
        <dbReference type="EMBL" id="SBQ60957.1"/>
    </source>
</evidence>
<evidence type="ECO:0000256" key="1">
    <source>
        <dbReference type="SAM" id="Phobius"/>
    </source>
</evidence>
<name>A0A1A8FPL9_9TELE</name>
<gene>
    <name evidence="2" type="primary">RCOM_0885110</name>
</gene>
<sequence length="74" mass="8664">HKLARLLEPNPSLRYHGNRVVVTRVLITLMLIMFLLHYSTTVLIRGKVLALVQSGLGLMFFLHRFERSGWLWSF</sequence>
<reference evidence="2" key="2">
    <citation type="submission" date="2016-06" db="EMBL/GenBank/DDBJ databases">
        <title>The genome of a short-lived fish provides insights into sex chromosome evolution and the genetic control of aging.</title>
        <authorList>
            <person name="Reichwald K."/>
            <person name="Felder M."/>
            <person name="Petzold A."/>
            <person name="Koch P."/>
            <person name="Groth M."/>
            <person name="Platzer M."/>
        </authorList>
    </citation>
    <scope>NUCLEOTIDE SEQUENCE</scope>
    <source>
        <tissue evidence="2">Brain</tissue>
    </source>
</reference>
<protein>
    <submittedName>
        <fullName evidence="2">Uncharacterized protein</fullName>
    </submittedName>
</protein>